<sequence>MTAEQKRELTPEERFTELVLVREKEQEIKRRIEEARARAEEILGRARERAAYLKSQGLQELQRELERRRAEARAAYEAEAHKILSEGRAAAHHAQEHIAARASHLLEKLRRELFFE</sequence>
<evidence type="ECO:0000313" key="2">
    <source>
        <dbReference type="EMBL" id="BAL57687.1"/>
    </source>
</evidence>
<organism evidence="2">
    <name type="scientific">uncultured Acetothermia bacterium</name>
    <dbReference type="NCBI Taxonomy" id="236499"/>
    <lineage>
        <taxon>Bacteria</taxon>
        <taxon>Candidatus Bipolaricaulota</taxon>
        <taxon>environmental samples</taxon>
    </lineage>
</organism>
<accession>H5SNF1</accession>
<dbReference type="Gene3D" id="1.20.5.2950">
    <property type="match status" value="1"/>
</dbReference>
<keyword evidence="1" id="KW-0175">Coiled coil</keyword>
<protein>
    <submittedName>
        <fullName evidence="2">Uncharacterized protein</fullName>
    </submittedName>
</protein>
<evidence type="ECO:0000256" key="1">
    <source>
        <dbReference type="SAM" id="Coils"/>
    </source>
</evidence>
<dbReference type="AlphaFoldDB" id="H5SNF1"/>
<feature type="coiled-coil region" evidence="1">
    <location>
        <begin position="18"/>
        <end position="82"/>
    </location>
</feature>
<reference evidence="2" key="2">
    <citation type="journal article" date="2012" name="PLoS ONE">
        <title>A Deeply Branching Thermophilic Bacterium with an Ancient Acetyl-CoA Pathway Dominates a Subsurface Ecosystem.</title>
        <authorList>
            <person name="Takami H."/>
            <person name="Noguchi H."/>
            <person name="Takaki Y."/>
            <person name="Uchiyama I."/>
            <person name="Toyoda A."/>
            <person name="Nishi S."/>
            <person name="Chee G.-J."/>
            <person name="Arai W."/>
            <person name="Nunoura T."/>
            <person name="Itoh T."/>
            <person name="Hattori M."/>
            <person name="Takai K."/>
        </authorList>
    </citation>
    <scope>NUCLEOTIDE SEQUENCE</scope>
</reference>
<reference evidence="2" key="1">
    <citation type="journal article" date="2005" name="Environ. Microbiol.">
        <title>Genetic and functional properties of uncultivated thermophilic crenarchaeotes from a subsurface gold mine as revealed by analysis of genome fragments.</title>
        <authorList>
            <person name="Nunoura T."/>
            <person name="Hirayama H."/>
            <person name="Takami H."/>
            <person name="Oida H."/>
            <person name="Nishi S."/>
            <person name="Shimamura S."/>
            <person name="Suzuki Y."/>
            <person name="Inagaki F."/>
            <person name="Takai K."/>
            <person name="Nealson K.H."/>
            <person name="Horikoshi K."/>
        </authorList>
    </citation>
    <scope>NUCLEOTIDE SEQUENCE</scope>
</reference>
<name>H5SNF1_9BACT</name>
<gene>
    <name evidence="2" type="ORF">HGMM_F52A12C07</name>
</gene>
<proteinExistence type="predicted"/>
<dbReference type="EMBL" id="AP011782">
    <property type="protein sequence ID" value="BAL57687.1"/>
    <property type="molecule type" value="Genomic_DNA"/>
</dbReference>